<dbReference type="InterPro" id="IPR052898">
    <property type="entry name" value="ACAD10-like"/>
</dbReference>
<protein>
    <submittedName>
        <fullName evidence="2">Phosphotransferase family protein</fullName>
    </submittedName>
</protein>
<dbReference type="EMBL" id="VTUX01000003">
    <property type="protein sequence ID" value="KAA1192373.1"/>
    <property type="molecule type" value="Genomic_DNA"/>
</dbReference>
<feature type="domain" description="Aminoglycoside phosphotransferase" evidence="1">
    <location>
        <begin position="25"/>
        <end position="246"/>
    </location>
</feature>
<dbReference type="SUPFAM" id="SSF56112">
    <property type="entry name" value="Protein kinase-like (PK-like)"/>
    <property type="match status" value="1"/>
</dbReference>
<name>A0A5B0WZ96_9GAMM</name>
<dbReference type="InterPro" id="IPR002575">
    <property type="entry name" value="Aminoglycoside_PTrfase"/>
</dbReference>
<proteinExistence type="predicted"/>
<reference evidence="2 3" key="1">
    <citation type="submission" date="2019-09" db="EMBL/GenBank/DDBJ databases">
        <authorList>
            <person name="Chen X.-Y."/>
        </authorList>
    </citation>
    <scope>NUCLEOTIDE SEQUENCE [LARGE SCALE GENOMIC DNA]</scope>
    <source>
        <strain evidence="2 3">NY5</strain>
    </source>
</reference>
<dbReference type="Proteomes" id="UP000323708">
    <property type="component" value="Unassembled WGS sequence"/>
</dbReference>
<keyword evidence="2" id="KW-0808">Transferase</keyword>
<dbReference type="Gene3D" id="3.30.200.20">
    <property type="entry name" value="Phosphorylase Kinase, domain 1"/>
    <property type="match status" value="1"/>
</dbReference>
<dbReference type="GO" id="GO:0016740">
    <property type="term" value="F:transferase activity"/>
    <property type="evidence" value="ECO:0007669"/>
    <property type="project" value="UniProtKB-KW"/>
</dbReference>
<dbReference type="PANTHER" id="PTHR47829:SF1">
    <property type="entry name" value="HAD FAMILY PHOSPHATASE"/>
    <property type="match status" value="1"/>
</dbReference>
<dbReference type="Gene3D" id="3.90.1200.10">
    <property type="match status" value="1"/>
</dbReference>
<dbReference type="PANTHER" id="PTHR47829">
    <property type="entry name" value="HYDROLASE, PUTATIVE (AFU_ORTHOLOGUE AFUA_1G12880)-RELATED"/>
    <property type="match status" value="1"/>
</dbReference>
<organism evidence="2 3">
    <name type="scientific">Pseudohalioglobus sediminis</name>
    <dbReference type="NCBI Taxonomy" id="2606449"/>
    <lineage>
        <taxon>Bacteria</taxon>
        <taxon>Pseudomonadati</taxon>
        <taxon>Pseudomonadota</taxon>
        <taxon>Gammaproteobacteria</taxon>
        <taxon>Cellvibrionales</taxon>
        <taxon>Halieaceae</taxon>
        <taxon>Pseudohalioglobus</taxon>
    </lineage>
</organism>
<sequence>MSATDKAFASWAQSELGLQDARIDRELSGGNSNLTRMVCHSEGQLVMRSAPANTISPKAHLGVQREAAFMSALAGHAPVPSVLAWCEDTSVIGQPFALIEYIDGIALTEELPPTYDPGNAVNQLGLQLAEALGKIACAPWQELGLADMGRPENFLRRQIERWLKVRREQPTRDLPDLPRLGEWLLANLPEAGPVGIVHGDYHLDNTLCHRQRPELLAVIDWEMGTIGDPLTDLGLLLMFWGPRKVSPPGFAHVQGLSRCEGVTGRRELAQAWSRASGLPLQNLDFYLCFAFWRLAAIVEGAYGLYLAGRVDTDYARGLEYDVPALLREAAMAAEGEW</sequence>
<keyword evidence="3" id="KW-1185">Reference proteome</keyword>
<evidence type="ECO:0000313" key="2">
    <source>
        <dbReference type="EMBL" id="KAA1192373.1"/>
    </source>
</evidence>
<evidence type="ECO:0000313" key="3">
    <source>
        <dbReference type="Proteomes" id="UP000323708"/>
    </source>
</evidence>
<dbReference type="Pfam" id="PF01636">
    <property type="entry name" value="APH"/>
    <property type="match status" value="1"/>
</dbReference>
<dbReference type="AlphaFoldDB" id="A0A5B0WZ96"/>
<gene>
    <name evidence="2" type="ORF">F0M18_06765</name>
</gene>
<comment type="caution">
    <text evidence="2">The sequence shown here is derived from an EMBL/GenBank/DDBJ whole genome shotgun (WGS) entry which is preliminary data.</text>
</comment>
<accession>A0A5B0WZ96</accession>
<dbReference type="InterPro" id="IPR011009">
    <property type="entry name" value="Kinase-like_dom_sf"/>
</dbReference>
<dbReference type="CDD" id="cd05154">
    <property type="entry name" value="ACAD10_11_N-like"/>
    <property type="match status" value="1"/>
</dbReference>
<evidence type="ECO:0000259" key="1">
    <source>
        <dbReference type="Pfam" id="PF01636"/>
    </source>
</evidence>
<dbReference type="RefSeq" id="WP_149610665.1">
    <property type="nucleotide sequence ID" value="NZ_VTUX01000003.1"/>
</dbReference>
<dbReference type="InterPro" id="IPR041726">
    <property type="entry name" value="ACAD10_11_N"/>
</dbReference>